<feature type="compositionally biased region" description="Basic and acidic residues" evidence="1">
    <location>
        <begin position="98"/>
        <end position="116"/>
    </location>
</feature>
<evidence type="ECO:0000313" key="3">
    <source>
        <dbReference type="Proteomes" id="UP000186583"/>
    </source>
</evidence>
<name>A0A1Q8RZB4_9PEZI</name>
<dbReference type="Proteomes" id="UP000186583">
    <property type="component" value="Unassembled WGS sequence"/>
</dbReference>
<dbReference type="EMBL" id="MPGH01000058">
    <property type="protein sequence ID" value="OLN92866.1"/>
    <property type="molecule type" value="Genomic_DNA"/>
</dbReference>
<evidence type="ECO:0000256" key="1">
    <source>
        <dbReference type="SAM" id="MobiDB-lite"/>
    </source>
</evidence>
<proteinExistence type="predicted"/>
<comment type="caution">
    <text evidence="2">The sequence shown here is derived from an EMBL/GenBank/DDBJ whole genome shotgun (WGS) entry which is preliminary data.</text>
</comment>
<reference evidence="2 3" key="1">
    <citation type="submission" date="2016-11" db="EMBL/GenBank/DDBJ databases">
        <title>Draft Genome Assembly of Colletotrichum chlorophyti a pathogen of herbaceous plants.</title>
        <authorList>
            <person name="Gan P."/>
            <person name="Narusaka M."/>
            <person name="Tsushima A."/>
            <person name="Narusaka Y."/>
            <person name="Takano Y."/>
            <person name="Shirasu K."/>
        </authorList>
    </citation>
    <scope>NUCLEOTIDE SEQUENCE [LARGE SCALE GENOMIC DNA]</scope>
    <source>
        <strain evidence="2 3">NTL11</strain>
    </source>
</reference>
<dbReference type="AlphaFoldDB" id="A0A1Q8RZB4"/>
<protein>
    <submittedName>
        <fullName evidence="2">Uncharacterized protein</fullName>
    </submittedName>
</protein>
<accession>A0A1Q8RZB4</accession>
<sequence>MPKGDVSGEDPVPKMFWIMVGGNSLSSPPDWNRFLSMAEERNKVRRDAENEKREFQEASMRAKEDVQAAQRAYKEGFGGGFSAWKQRKREAENGAAGRDGRGRDDQGTERSDGGGE</sequence>
<feature type="region of interest" description="Disordered" evidence="1">
    <location>
        <begin position="44"/>
        <end position="116"/>
    </location>
</feature>
<feature type="compositionally biased region" description="Basic and acidic residues" evidence="1">
    <location>
        <begin position="44"/>
        <end position="66"/>
    </location>
</feature>
<gene>
    <name evidence="2" type="ORF">CCHL11_08821</name>
</gene>
<dbReference type="OrthoDB" id="4850074at2759"/>
<keyword evidence="3" id="KW-1185">Reference proteome</keyword>
<organism evidence="2 3">
    <name type="scientific">Colletotrichum chlorophyti</name>
    <dbReference type="NCBI Taxonomy" id="708187"/>
    <lineage>
        <taxon>Eukaryota</taxon>
        <taxon>Fungi</taxon>
        <taxon>Dikarya</taxon>
        <taxon>Ascomycota</taxon>
        <taxon>Pezizomycotina</taxon>
        <taxon>Sordariomycetes</taxon>
        <taxon>Hypocreomycetidae</taxon>
        <taxon>Glomerellales</taxon>
        <taxon>Glomerellaceae</taxon>
        <taxon>Colletotrichum</taxon>
    </lineage>
</organism>
<evidence type="ECO:0000313" key="2">
    <source>
        <dbReference type="EMBL" id="OLN92866.1"/>
    </source>
</evidence>